<evidence type="ECO:0000313" key="2">
    <source>
        <dbReference type="Proteomes" id="UP001303046"/>
    </source>
</evidence>
<dbReference type="Proteomes" id="UP001303046">
    <property type="component" value="Unassembled WGS sequence"/>
</dbReference>
<evidence type="ECO:0000313" key="1">
    <source>
        <dbReference type="EMBL" id="KAK6763331.1"/>
    </source>
</evidence>
<dbReference type="EMBL" id="JAVFWL010000006">
    <property type="protein sequence ID" value="KAK6763331.1"/>
    <property type="molecule type" value="Genomic_DNA"/>
</dbReference>
<reference evidence="1 2" key="1">
    <citation type="submission" date="2023-08" db="EMBL/GenBank/DDBJ databases">
        <title>A Necator americanus chromosomal reference genome.</title>
        <authorList>
            <person name="Ilik V."/>
            <person name="Petrzelkova K.J."/>
            <person name="Pardy F."/>
            <person name="Fuh T."/>
            <person name="Niatou-Singa F.S."/>
            <person name="Gouil Q."/>
            <person name="Baker L."/>
            <person name="Ritchie M.E."/>
            <person name="Jex A.R."/>
            <person name="Gazzola D."/>
            <person name="Li H."/>
            <person name="Toshio Fujiwara R."/>
            <person name="Zhan B."/>
            <person name="Aroian R.V."/>
            <person name="Pafco B."/>
            <person name="Schwarz E.M."/>
        </authorList>
    </citation>
    <scope>NUCLEOTIDE SEQUENCE [LARGE SCALE GENOMIC DNA]</scope>
    <source>
        <strain evidence="1 2">Aroian</strain>
        <tissue evidence="1">Whole animal</tissue>
    </source>
</reference>
<accession>A0ABR1ENA2</accession>
<gene>
    <name evidence="1" type="primary">Necator_chrX.g24037</name>
    <name evidence="1" type="ORF">RB195_023872</name>
</gene>
<name>A0ABR1ENA2_NECAM</name>
<sequence length="122" mass="13899">MMNDLTSELGRRKRAAWGAFKSIEDVVKRAEKILLLVHLFNTTTLPALSYASESWASRKKGENAIKVIEPAIEMPMLEVSRFKQVKEESFEVHSYVTGRRSKTLPHLPRKVKLDGADNRVAF</sequence>
<comment type="caution">
    <text evidence="1">The sequence shown here is derived from an EMBL/GenBank/DDBJ whole genome shotgun (WGS) entry which is preliminary data.</text>
</comment>
<keyword evidence="2" id="KW-1185">Reference proteome</keyword>
<protein>
    <submittedName>
        <fullName evidence="1">Uncharacterized protein</fullName>
    </submittedName>
</protein>
<proteinExistence type="predicted"/>
<organism evidence="1 2">
    <name type="scientific">Necator americanus</name>
    <name type="common">Human hookworm</name>
    <dbReference type="NCBI Taxonomy" id="51031"/>
    <lineage>
        <taxon>Eukaryota</taxon>
        <taxon>Metazoa</taxon>
        <taxon>Ecdysozoa</taxon>
        <taxon>Nematoda</taxon>
        <taxon>Chromadorea</taxon>
        <taxon>Rhabditida</taxon>
        <taxon>Rhabditina</taxon>
        <taxon>Rhabditomorpha</taxon>
        <taxon>Strongyloidea</taxon>
        <taxon>Ancylostomatidae</taxon>
        <taxon>Bunostominae</taxon>
        <taxon>Necator</taxon>
    </lineage>
</organism>